<keyword evidence="2" id="KW-1133">Transmembrane helix</keyword>
<evidence type="ECO:0000256" key="1">
    <source>
        <dbReference type="SAM" id="MobiDB-lite"/>
    </source>
</evidence>
<evidence type="ECO:0000313" key="4">
    <source>
        <dbReference type="Proteomes" id="UP001044222"/>
    </source>
</evidence>
<feature type="transmembrane region" description="Helical" evidence="2">
    <location>
        <begin position="114"/>
        <end position="138"/>
    </location>
</feature>
<proteinExistence type="predicted"/>
<accession>A0A9D3MN09</accession>
<protein>
    <submittedName>
        <fullName evidence="3">Uncharacterized protein</fullName>
    </submittedName>
</protein>
<dbReference type="AlphaFoldDB" id="A0A9D3MN09"/>
<dbReference type="Pfam" id="PF15038">
    <property type="entry name" value="Jiraiya"/>
    <property type="match status" value="1"/>
</dbReference>
<feature type="compositionally biased region" description="Basic and acidic residues" evidence="1">
    <location>
        <begin position="266"/>
        <end position="275"/>
    </location>
</feature>
<feature type="transmembrane region" description="Helical" evidence="2">
    <location>
        <begin position="12"/>
        <end position="35"/>
    </location>
</feature>
<dbReference type="InterPro" id="IPR029201">
    <property type="entry name" value="Jiraiya"/>
</dbReference>
<dbReference type="PANTHER" id="PTHR36132">
    <property type="entry name" value="TRANSMEMBRANE PROTEIN 221"/>
    <property type="match status" value="1"/>
</dbReference>
<comment type="caution">
    <text evidence="3">The sequence shown here is derived from an EMBL/GenBank/DDBJ whole genome shotgun (WGS) entry which is preliminary data.</text>
</comment>
<feature type="transmembrane region" description="Helical" evidence="2">
    <location>
        <begin position="55"/>
        <end position="83"/>
    </location>
</feature>
<keyword evidence="2" id="KW-0472">Membrane</keyword>
<gene>
    <name evidence="3" type="ORF">ANANG_G00085520</name>
</gene>
<feature type="region of interest" description="Disordered" evidence="1">
    <location>
        <begin position="185"/>
        <end position="300"/>
    </location>
</feature>
<dbReference type="InterPro" id="IPR053101">
    <property type="entry name" value="TM221"/>
</dbReference>
<dbReference type="PANTHER" id="PTHR36132:SF1">
    <property type="entry name" value="TRANSMEMBRANE PROTEIN 221"/>
    <property type="match status" value="1"/>
</dbReference>
<dbReference type="Proteomes" id="UP001044222">
    <property type="component" value="Unassembled WGS sequence"/>
</dbReference>
<evidence type="ECO:0000313" key="3">
    <source>
        <dbReference type="EMBL" id="KAG5850728.1"/>
    </source>
</evidence>
<organism evidence="3 4">
    <name type="scientific">Anguilla anguilla</name>
    <name type="common">European freshwater eel</name>
    <name type="synonym">Muraena anguilla</name>
    <dbReference type="NCBI Taxonomy" id="7936"/>
    <lineage>
        <taxon>Eukaryota</taxon>
        <taxon>Metazoa</taxon>
        <taxon>Chordata</taxon>
        <taxon>Craniata</taxon>
        <taxon>Vertebrata</taxon>
        <taxon>Euteleostomi</taxon>
        <taxon>Actinopterygii</taxon>
        <taxon>Neopterygii</taxon>
        <taxon>Teleostei</taxon>
        <taxon>Anguilliformes</taxon>
        <taxon>Anguillidae</taxon>
        <taxon>Anguilla</taxon>
    </lineage>
</organism>
<keyword evidence="2" id="KW-0812">Transmembrane</keyword>
<name>A0A9D3MN09_ANGAN</name>
<feature type="transmembrane region" description="Helical" evidence="2">
    <location>
        <begin position="144"/>
        <end position="166"/>
    </location>
</feature>
<dbReference type="EMBL" id="JAFIRN010000004">
    <property type="protein sequence ID" value="KAG5850728.1"/>
    <property type="molecule type" value="Genomic_DNA"/>
</dbReference>
<reference evidence="3" key="1">
    <citation type="submission" date="2021-01" db="EMBL/GenBank/DDBJ databases">
        <title>A chromosome-scale assembly of European eel, Anguilla anguilla.</title>
        <authorList>
            <person name="Henkel C."/>
            <person name="Jong-Raadsen S.A."/>
            <person name="Dufour S."/>
            <person name="Weltzien F.-A."/>
            <person name="Palstra A.P."/>
            <person name="Pelster B."/>
            <person name="Spaink H.P."/>
            <person name="Van Den Thillart G.E."/>
            <person name="Jansen H."/>
            <person name="Zahm M."/>
            <person name="Klopp C."/>
            <person name="Cedric C."/>
            <person name="Louis A."/>
            <person name="Berthelot C."/>
            <person name="Parey E."/>
            <person name="Roest Crollius H."/>
            <person name="Montfort J."/>
            <person name="Robinson-Rechavi M."/>
            <person name="Bucao C."/>
            <person name="Bouchez O."/>
            <person name="Gislard M."/>
            <person name="Lluch J."/>
            <person name="Milhes M."/>
            <person name="Lampietro C."/>
            <person name="Lopez Roques C."/>
            <person name="Donnadieu C."/>
            <person name="Braasch I."/>
            <person name="Desvignes T."/>
            <person name="Postlethwait J."/>
            <person name="Bobe J."/>
            <person name="Guiguen Y."/>
            <person name="Dirks R."/>
        </authorList>
    </citation>
    <scope>NUCLEOTIDE SEQUENCE</scope>
    <source>
        <strain evidence="3">Tag_6206</strain>
        <tissue evidence="3">Liver</tissue>
    </source>
</reference>
<sequence length="327" mass="35500">MTNIYSQRSLTVLAFLGVLSAIMSLLSVVLIFQLQSHHTGTKDSSSRPSVVPAEVSAVLMPVATVLTALSLTLNLSSVVVCLLHSYFTTEICKGEDDTDRADWFLLDSRTVRHVAVGLFCLGISVYLAAMSMYMLLVFETETGIASACVLASGILVLLVAVAHSLARASRASRGRHSELPDAVYQNEHESCPSLRPSELGLADRPRKQRGRSSLQRQLSYPPCADPKQQQHSPPSDREGYSGGERSQNAPHPVGRVRAAAGPGQALERHQQRDADGAGPQVRRHRQGLHPGVISGEPPSQVWSGGLWEKDVSRHEPLSIQAVFKARF</sequence>
<keyword evidence="4" id="KW-1185">Reference proteome</keyword>
<evidence type="ECO:0000256" key="2">
    <source>
        <dbReference type="SAM" id="Phobius"/>
    </source>
</evidence>